<organism evidence="3 4">
    <name type="scientific">Kockovaella imperatae</name>
    <dbReference type="NCBI Taxonomy" id="4999"/>
    <lineage>
        <taxon>Eukaryota</taxon>
        <taxon>Fungi</taxon>
        <taxon>Dikarya</taxon>
        <taxon>Basidiomycota</taxon>
        <taxon>Agaricomycotina</taxon>
        <taxon>Tremellomycetes</taxon>
        <taxon>Tremellales</taxon>
        <taxon>Cuniculitremaceae</taxon>
        <taxon>Kockovaella</taxon>
    </lineage>
</organism>
<feature type="transmembrane region" description="Helical" evidence="2">
    <location>
        <begin position="51"/>
        <end position="73"/>
    </location>
</feature>
<keyword evidence="2" id="KW-0472">Membrane</keyword>
<keyword evidence="2" id="KW-1133">Transmembrane helix</keyword>
<feature type="region of interest" description="Disordered" evidence="1">
    <location>
        <begin position="1"/>
        <end position="23"/>
    </location>
</feature>
<feature type="transmembrane region" description="Helical" evidence="2">
    <location>
        <begin position="148"/>
        <end position="168"/>
    </location>
</feature>
<evidence type="ECO:0000313" key="4">
    <source>
        <dbReference type="Proteomes" id="UP000193218"/>
    </source>
</evidence>
<feature type="transmembrane region" description="Helical" evidence="2">
    <location>
        <begin position="180"/>
        <end position="201"/>
    </location>
</feature>
<dbReference type="InParanoid" id="A0A1Y1U9C1"/>
<accession>A0A1Y1U9C1</accession>
<feature type="transmembrane region" description="Helical" evidence="2">
    <location>
        <begin position="113"/>
        <end position="136"/>
    </location>
</feature>
<keyword evidence="2" id="KW-0812">Transmembrane</keyword>
<reference evidence="3 4" key="1">
    <citation type="submission" date="2017-03" db="EMBL/GenBank/DDBJ databases">
        <title>Widespread Adenine N6-methylation of Active Genes in Fungi.</title>
        <authorList>
            <consortium name="DOE Joint Genome Institute"/>
            <person name="Mondo S.J."/>
            <person name="Dannebaum R.O."/>
            <person name="Kuo R.C."/>
            <person name="Louie K.B."/>
            <person name="Bewick A.J."/>
            <person name="Labutti K."/>
            <person name="Haridas S."/>
            <person name="Kuo A."/>
            <person name="Salamov A."/>
            <person name="Ahrendt S.R."/>
            <person name="Lau R."/>
            <person name="Bowen B.P."/>
            <person name="Lipzen A."/>
            <person name="Sullivan W."/>
            <person name="Andreopoulos W.B."/>
            <person name="Clum A."/>
            <person name="Lindquist E."/>
            <person name="Daum C."/>
            <person name="Northen T.R."/>
            <person name="Ramamoorthy G."/>
            <person name="Schmitz R.J."/>
            <person name="Gryganskyi A."/>
            <person name="Culley D."/>
            <person name="Magnuson J."/>
            <person name="James T.Y."/>
            <person name="O'Malley M.A."/>
            <person name="Stajich J.E."/>
            <person name="Spatafora J.W."/>
            <person name="Visel A."/>
            <person name="Grigoriev I.V."/>
        </authorList>
    </citation>
    <scope>NUCLEOTIDE SEQUENCE [LARGE SCALE GENOMIC DNA]</scope>
    <source>
        <strain evidence="3 4">NRRL Y-17943</strain>
    </source>
</reference>
<evidence type="ECO:0008006" key="5">
    <source>
        <dbReference type="Google" id="ProtNLM"/>
    </source>
</evidence>
<dbReference type="PANTHER" id="PTHR28026">
    <property type="entry name" value="DUF962 DOMAIN PROTEIN (AFU_ORTHOLOGUE AFUA_8G05310)"/>
    <property type="match status" value="1"/>
</dbReference>
<feature type="transmembrane region" description="Helical" evidence="2">
    <location>
        <begin position="85"/>
        <end position="106"/>
    </location>
</feature>
<dbReference type="GO" id="GO:0005783">
    <property type="term" value="C:endoplasmic reticulum"/>
    <property type="evidence" value="ECO:0007669"/>
    <property type="project" value="TreeGrafter"/>
</dbReference>
<evidence type="ECO:0000256" key="1">
    <source>
        <dbReference type="SAM" id="MobiDB-lite"/>
    </source>
</evidence>
<dbReference type="RefSeq" id="XP_021868873.1">
    <property type="nucleotide sequence ID" value="XM_022011965.1"/>
</dbReference>
<dbReference type="InterPro" id="IPR009305">
    <property type="entry name" value="Mpo1-like"/>
</dbReference>
<sequence>MPTPHKLRSQGPAEDIDLDHPHGRDTEGSMFDIEYQMVQYGSYHHTTGNRLIHHVCVPAICWATLLMLAPLKVPGYSVTVLAKGFAFQPSFSLFLATFYQVFYFILEPTAAAAMMGLVALEYLTATYCYAFTPSWIPFQSSFNGSAVPFGVFVFVVGFLIQFVGHGVFEKRKPRLMDNLFQAFIAAPFFVWLELLFIFFNYRPELQAKLESKVETELRKLNSAKNK</sequence>
<dbReference type="OrthoDB" id="2124888at2759"/>
<dbReference type="GeneID" id="33553773"/>
<dbReference type="PANTHER" id="PTHR28026:SF9">
    <property type="entry name" value="2-HYDROXY-PALMITIC ACID DIOXYGENASE MPO1"/>
    <property type="match status" value="1"/>
</dbReference>
<dbReference type="GO" id="GO:0016020">
    <property type="term" value="C:membrane"/>
    <property type="evidence" value="ECO:0007669"/>
    <property type="project" value="GOC"/>
</dbReference>
<dbReference type="FunCoup" id="A0A1Y1U9C1">
    <property type="interactions" value="89"/>
</dbReference>
<gene>
    <name evidence="3" type="ORF">BD324DRAFT_123450</name>
</gene>
<dbReference type="AlphaFoldDB" id="A0A1Y1U9C1"/>
<dbReference type="GO" id="GO:0046521">
    <property type="term" value="P:sphingoid catabolic process"/>
    <property type="evidence" value="ECO:0007669"/>
    <property type="project" value="TreeGrafter"/>
</dbReference>
<protein>
    <recommendedName>
        <fullName evidence="5">DUF962 domain protein</fullName>
    </recommendedName>
</protein>
<evidence type="ECO:0000313" key="3">
    <source>
        <dbReference type="EMBL" id="ORX34631.1"/>
    </source>
</evidence>
<dbReference type="Pfam" id="PF06127">
    <property type="entry name" value="Mpo1-like"/>
    <property type="match status" value="1"/>
</dbReference>
<proteinExistence type="predicted"/>
<keyword evidence="4" id="KW-1185">Reference proteome</keyword>
<evidence type="ECO:0000256" key="2">
    <source>
        <dbReference type="SAM" id="Phobius"/>
    </source>
</evidence>
<dbReference type="EMBL" id="NBSH01000013">
    <property type="protein sequence ID" value="ORX34631.1"/>
    <property type="molecule type" value="Genomic_DNA"/>
</dbReference>
<comment type="caution">
    <text evidence="3">The sequence shown here is derived from an EMBL/GenBank/DDBJ whole genome shotgun (WGS) entry which is preliminary data.</text>
</comment>
<name>A0A1Y1U9C1_9TREE</name>
<dbReference type="Proteomes" id="UP000193218">
    <property type="component" value="Unassembled WGS sequence"/>
</dbReference>